<dbReference type="GO" id="GO:0010890">
    <property type="term" value="P:positive regulation of triglyceride storage"/>
    <property type="evidence" value="ECO:0007669"/>
    <property type="project" value="TreeGrafter"/>
</dbReference>
<organism evidence="4 5">
    <name type="scientific">Zonotrichia albicollis</name>
    <name type="common">White-throated sparrow</name>
    <name type="synonym">Fringilla albicollis</name>
    <dbReference type="NCBI Taxonomy" id="44394"/>
    <lineage>
        <taxon>Eukaryota</taxon>
        <taxon>Metazoa</taxon>
        <taxon>Chordata</taxon>
        <taxon>Craniata</taxon>
        <taxon>Vertebrata</taxon>
        <taxon>Euteleostomi</taxon>
        <taxon>Archelosauria</taxon>
        <taxon>Archosauria</taxon>
        <taxon>Dinosauria</taxon>
        <taxon>Saurischia</taxon>
        <taxon>Theropoda</taxon>
        <taxon>Coelurosauria</taxon>
        <taxon>Aves</taxon>
        <taxon>Neognathae</taxon>
        <taxon>Neoaves</taxon>
        <taxon>Telluraves</taxon>
        <taxon>Australaves</taxon>
        <taxon>Passeriformes</taxon>
        <taxon>Passerellidae</taxon>
        <taxon>Zonotrichia</taxon>
    </lineage>
</organism>
<dbReference type="Proteomes" id="UP000694413">
    <property type="component" value="Unassembled WGS sequence"/>
</dbReference>
<dbReference type="InterPro" id="IPR004279">
    <property type="entry name" value="Perilipin"/>
</dbReference>
<dbReference type="PANTHER" id="PTHR14024">
    <property type="entry name" value="PERILIPIN"/>
    <property type="match status" value="1"/>
</dbReference>
<dbReference type="AlphaFoldDB" id="A0A8D2NGE8"/>
<reference evidence="4" key="1">
    <citation type="submission" date="2025-08" db="UniProtKB">
        <authorList>
            <consortium name="Ensembl"/>
        </authorList>
    </citation>
    <scope>IDENTIFICATION</scope>
</reference>
<evidence type="ECO:0000256" key="1">
    <source>
        <dbReference type="ARBA" id="ARBA00004502"/>
    </source>
</evidence>
<sequence>MDLIRCVSKARVSSSGRPASWLHFSLLFQAAVKEVANLSLVSSASEVVSAACDSSKESQPCLSSVCDAAEKGVQSVTQATASCVQPTLANLEPYVSEHAAKGLEKLGEELPLVPKLVEQVRVKGCAVPGRQRGLVLVGFLS</sequence>
<keyword evidence="3" id="KW-0551">Lipid droplet</keyword>
<dbReference type="GO" id="GO:0019915">
    <property type="term" value="P:lipid storage"/>
    <property type="evidence" value="ECO:0007669"/>
    <property type="project" value="TreeGrafter"/>
</dbReference>
<evidence type="ECO:0000313" key="4">
    <source>
        <dbReference type="Ensembl" id="ENSZALP00000021028.1"/>
    </source>
</evidence>
<dbReference type="GO" id="GO:0005829">
    <property type="term" value="C:cytosol"/>
    <property type="evidence" value="ECO:0007669"/>
    <property type="project" value="TreeGrafter"/>
</dbReference>
<evidence type="ECO:0000256" key="3">
    <source>
        <dbReference type="ARBA" id="ARBA00022677"/>
    </source>
</evidence>
<name>A0A8D2NGE8_ZONAL</name>
<dbReference type="PANTHER" id="PTHR14024:SF51">
    <property type="entry name" value="PERILIPIN-RELATED"/>
    <property type="match status" value="1"/>
</dbReference>
<keyword evidence="5" id="KW-1185">Reference proteome</keyword>
<evidence type="ECO:0000313" key="5">
    <source>
        <dbReference type="Proteomes" id="UP000694413"/>
    </source>
</evidence>
<reference evidence="4" key="2">
    <citation type="submission" date="2025-09" db="UniProtKB">
        <authorList>
            <consortium name="Ensembl"/>
        </authorList>
    </citation>
    <scope>IDENTIFICATION</scope>
</reference>
<comment type="similarity">
    <text evidence="2">Belongs to the perilipin family.</text>
</comment>
<proteinExistence type="inferred from homology"/>
<evidence type="ECO:0000256" key="2">
    <source>
        <dbReference type="ARBA" id="ARBA00006311"/>
    </source>
</evidence>
<protein>
    <submittedName>
        <fullName evidence="4">Uncharacterized protein</fullName>
    </submittedName>
</protein>
<dbReference type="GO" id="GO:0005811">
    <property type="term" value="C:lipid droplet"/>
    <property type="evidence" value="ECO:0007669"/>
    <property type="project" value="UniProtKB-SubCell"/>
</dbReference>
<dbReference type="Ensembl" id="ENSZALT00000027497.1">
    <property type="protein sequence ID" value="ENSZALP00000021028.1"/>
    <property type="gene ID" value="ENSZALG00000016515.1"/>
</dbReference>
<accession>A0A8D2NGE8</accession>
<comment type="subcellular location">
    <subcellularLocation>
        <location evidence="1">Lipid droplet</location>
    </subcellularLocation>
</comment>
<dbReference type="Pfam" id="PF03036">
    <property type="entry name" value="Perilipin"/>
    <property type="match status" value="1"/>
</dbReference>